<dbReference type="AlphaFoldDB" id="A0ABD1TK38"/>
<reference evidence="2" key="1">
    <citation type="submission" date="2024-07" db="EMBL/GenBank/DDBJ databases">
        <title>Two chromosome-level genome assemblies of Korean endemic species Abeliophyllum distichum and Forsythia ovata (Oleaceae).</title>
        <authorList>
            <person name="Jang H."/>
        </authorList>
    </citation>
    <scope>NUCLEOTIDE SEQUENCE [LARGE SCALE GENOMIC DNA]</scope>
</reference>
<sequence>MEIRLKANKEGWKRFDKEINDLGVAYTTVPSKVDSSEKLLRTLSIKHKNYMPEMNEKYKYIVAMLAKMSMFKDKQVKGLHIGLAERSVLGGRSGGENRLGKNGNNARMNHKLPKIDFSQFCGESPRECVKKDNKYFQLHQIPEELRVGIAEIYLKGKAIMWFHGFQYSHPNADWGLLAIEVCRRFAETTSEEVVETFSKIRQYGRVADYM</sequence>
<keyword evidence="2" id="KW-1185">Reference proteome</keyword>
<accession>A0ABD1TK38</accession>
<dbReference type="EMBL" id="JBFOLK010000005">
    <property type="protein sequence ID" value="KAL2513039.1"/>
    <property type="molecule type" value="Genomic_DNA"/>
</dbReference>
<organism evidence="1 2">
    <name type="scientific">Abeliophyllum distichum</name>
    <dbReference type="NCBI Taxonomy" id="126358"/>
    <lineage>
        <taxon>Eukaryota</taxon>
        <taxon>Viridiplantae</taxon>
        <taxon>Streptophyta</taxon>
        <taxon>Embryophyta</taxon>
        <taxon>Tracheophyta</taxon>
        <taxon>Spermatophyta</taxon>
        <taxon>Magnoliopsida</taxon>
        <taxon>eudicotyledons</taxon>
        <taxon>Gunneridae</taxon>
        <taxon>Pentapetalae</taxon>
        <taxon>asterids</taxon>
        <taxon>lamiids</taxon>
        <taxon>Lamiales</taxon>
        <taxon>Oleaceae</taxon>
        <taxon>Forsythieae</taxon>
        <taxon>Abeliophyllum</taxon>
    </lineage>
</organism>
<proteinExistence type="predicted"/>
<evidence type="ECO:0000313" key="2">
    <source>
        <dbReference type="Proteomes" id="UP001604336"/>
    </source>
</evidence>
<gene>
    <name evidence="1" type="ORF">Adt_18639</name>
</gene>
<name>A0ABD1TK38_9LAMI</name>
<dbReference type="Proteomes" id="UP001604336">
    <property type="component" value="Unassembled WGS sequence"/>
</dbReference>
<comment type="caution">
    <text evidence="1">The sequence shown here is derived from an EMBL/GenBank/DDBJ whole genome shotgun (WGS) entry which is preliminary data.</text>
</comment>
<evidence type="ECO:0000313" key="1">
    <source>
        <dbReference type="EMBL" id="KAL2513039.1"/>
    </source>
</evidence>
<protein>
    <submittedName>
        <fullName evidence="1">Uncharacterized protein</fullName>
    </submittedName>
</protein>